<dbReference type="RefSeq" id="YP_010086339.1">
    <property type="nucleotide sequence ID" value="NC_055453.1"/>
</dbReference>
<sequence length="285" mass="31865">MWLSTSDTNDKLSGNGCSALVRRINSIVTWSRLFNSFSLKSLYIIRYNIKNITLRKMTASNSGTVNISVYVTLDQQDNDNILSFIVQDEYHLKKLAIGAYSLNILDTQLLNNLWRQHCVTISCGDYVICHNFTERRNLNVILFNTRPTILKKGNCIFKIVYSNPPNSKTMQVAHEEPVVVDIDIAENKHLDCDTIDDVSPSAKHNVSTSADGAPVVDDDSISESNRRKFRAAFIADPDDNSDSGSGNVHDTDSDSDTDIDTGDKPEFGNNKLFPPVKKQKLDDAQ</sequence>
<protein>
    <submittedName>
        <fullName evidence="2">Tlp-20</fullName>
    </submittedName>
</protein>
<dbReference type="CDD" id="cd00235">
    <property type="entry name" value="TLP-20"/>
    <property type="match status" value="1"/>
</dbReference>
<dbReference type="EMBL" id="MH261376">
    <property type="protein sequence ID" value="AWW14432.1"/>
    <property type="molecule type" value="Genomic_DNA"/>
</dbReference>
<reference evidence="2 3" key="1">
    <citation type="journal article" date="2018" name="Sci. Rep.">
        <title>Comprehensive analysis of single molecule sequencing-derived complete genome and whole transcriptome of Hyposidra talaca nuclear polyhedrosis virus.</title>
        <authorList>
            <person name="Nguyen T.T."/>
            <person name="Suryamohan K."/>
            <person name="Kuriakose B."/>
            <person name="Janakiraman V."/>
            <person name="Reichelt M."/>
            <person name="Chaudhuri S."/>
            <person name="Guillory J."/>
            <person name="Divakaran N."/>
            <person name="Rabins P.E."/>
            <person name="Goel R."/>
            <person name="Deka B."/>
            <person name="Sarkar S."/>
            <person name="Ekka P."/>
            <person name="Tsai Y.C."/>
            <person name="Vargas D."/>
            <person name="Santhosh S."/>
            <person name="Mohan S."/>
            <person name="Chin C.S."/>
            <person name="Korlach J."/>
            <person name="Thomas G."/>
            <person name="Babu A."/>
            <person name="Seshagiri S."/>
        </authorList>
    </citation>
    <scope>NUCLEOTIDE SEQUENCE [LARGE SCALE GENOMIC DNA]</scope>
    <source>
        <strain evidence="2 3">HytaNPVIndia001</strain>
    </source>
</reference>
<organism evidence="2 3">
    <name type="scientific">Hyposidra talaca nucleopolyhedrovirus</name>
    <dbReference type="NCBI Taxonomy" id="1070315"/>
    <lineage>
        <taxon>Viruses</taxon>
        <taxon>Viruses incertae sedis</taxon>
        <taxon>Naldaviricetes</taxon>
        <taxon>Lefavirales</taxon>
        <taxon>Baculoviridae</taxon>
        <taxon>Alphabaculovirus</taxon>
        <taxon>Alphabaculovirus hytalacae</taxon>
    </lineage>
</organism>
<dbReference type="Proteomes" id="UP000501125">
    <property type="component" value="Chromosome"/>
</dbReference>
<dbReference type="Pfam" id="PF06088">
    <property type="entry name" value="TLP-20"/>
    <property type="match status" value="1"/>
</dbReference>
<dbReference type="Gene3D" id="2.70.40.20">
    <property type="entry name" value="Baculovirus telokin-like protein 20"/>
    <property type="match status" value="1"/>
</dbReference>
<evidence type="ECO:0000313" key="3">
    <source>
        <dbReference type="Proteomes" id="UP000501125"/>
    </source>
</evidence>
<dbReference type="InterPro" id="IPR036731">
    <property type="entry name" value="Tlp20_sf"/>
</dbReference>
<proteinExistence type="predicted"/>
<name>A0A2Z4HI34_9ABAC</name>
<feature type="region of interest" description="Disordered" evidence="1">
    <location>
        <begin position="199"/>
        <end position="285"/>
    </location>
</feature>
<keyword evidence="3" id="KW-1185">Reference proteome</keyword>
<evidence type="ECO:0000313" key="2">
    <source>
        <dbReference type="EMBL" id="AWW14432.1"/>
    </source>
</evidence>
<dbReference type="GeneID" id="65101550"/>
<evidence type="ECO:0000256" key="1">
    <source>
        <dbReference type="SAM" id="MobiDB-lite"/>
    </source>
</evidence>
<dbReference type="InterPro" id="IPR009092">
    <property type="entry name" value="Telokin-like_Tlp20_baculovir"/>
</dbReference>
<accession>A0A2Z4HI34</accession>
<dbReference type="KEGG" id="vg:65101550"/>
<dbReference type="SUPFAM" id="SSF51289">
    <property type="entry name" value="Tlp20, baculovirus telokin-like protein"/>
    <property type="match status" value="1"/>
</dbReference>
<gene>
    <name evidence="2" type="primary">tlp-20</name>
    <name evidence="2" type="ORF">HytaNPV_gp072</name>
</gene>